<dbReference type="AlphaFoldDB" id="A0A2T0TLZ5"/>
<gene>
    <name evidence="2" type="ORF">CLV43_101962</name>
</gene>
<feature type="transmembrane region" description="Helical" evidence="1">
    <location>
        <begin position="146"/>
        <end position="166"/>
    </location>
</feature>
<protein>
    <submittedName>
        <fullName evidence="2">Uncharacterized protein</fullName>
    </submittedName>
</protein>
<evidence type="ECO:0000313" key="2">
    <source>
        <dbReference type="EMBL" id="PRY46683.1"/>
    </source>
</evidence>
<sequence>MSAPVHLPAGLPAWLLRATAALACAATALVLAANGVQGVALGLFALVALAAVAVPASAAPALVIGTAAVTLAFTGGDPLRPGVLLVVVLLHLVHLTCALAAVTPARARLHPRALKAPARRFAATQLVVFALAGAVAVLPAGGTEPVVEVAGLASAVGLVVGAVLLMRPRS</sequence>
<feature type="transmembrane region" description="Helical" evidence="1">
    <location>
        <begin position="79"/>
        <end position="101"/>
    </location>
</feature>
<feature type="transmembrane region" description="Helical" evidence="1">
    <location>
        <begin position="121"/>
        <end position="140"/>
    </location>
</feature>
<keyword evidence="3" id="KW-1185">Reference proteome</keyword>
<evidence type="ECO:0000256" key="1">
    <source>
        <dbReference type="SAM" id="Phobius"/>
    </source>
</evidence>
<dbReference type="RefSeq" id="WP_106185664.1">
    <property type="nucleotide sequence ID" value="NZ_PVTF01000001.1"/>
</dbReference>
<keyword evidence="1" id="KW-0812">Transmembrane</keyword>
<feature type="transmembrane region" description="Helical" evidence="1">
    <location>
        <begin position="40"/>
        <end position="73"/>
    </location>
</feature>
<reference evidence="2 3" key="1">
    <citation type="submission" date="2018-03" db="EMBL/GenBank/DDBJ databases">
        <title>Genomic Encyclopedia of Archaeal and Bacterial Type Strains, Phase II (KMG-II): from individual species to whole genera.</title>
        <authorList>
            <person name="Goeker M."/>
        </authorList>
    </citation>
    <scope>NUCLEOTIDE SEQUENCE [LARGE SCALE GENOMIC DNA]</scope>
    <source>
        <strain evidence="2 3">DSM 44720</strain>
    </source>
</reference>
<keyword evidence="1" id="KW-1133">Transmembrane helix</keyword>
<feature type="transmembrane region" description="Helical" evidence="1">
    <location>
        <begin position="14"/>
        <end position="33"/>
    </location>
</feature>
<evidence type="ECO:0000313" key="3">
    <source>
        <dbReference type="Proteomes" id="UP000239494"/>
    </source>
</evidence>
<accession>A0A2T0TLZ5</accession>
<name>A0A2T0TLZ5_9PSEU</name>
<dbReference type="EMBL" id="PVTF01000001">
    <property type="protein sequence ID" value="PRY46683.1"/>
    <property type="molecule type" value="Genomic_DNA"/>
</dbReference>
<dbReference type="OrthoDB" id="3689655at2"/>
<comment type="caution">
    <text evidence="2">The sequence shown here is derived from an EMBL/GenBank/DDBJ whole genome shotgun (WGS) entry which is preliminary data.</text>
</comment>
<dbReference type="Proteomes" id="UP000239494">
    <property type="component" value="Unassembled WGS sequence"/>
</dbReference>
<organism evidence="2 3">
    <name type="scientific">Umezawaea tangerina</name>
    <dbReference type="NCBI Taxonomy" id="84725"/>
    <lineage>
        <taxon>Bacteria</taxon>
        <taxon>Bacillati</taxon>
        <taxon>Actinomycetota</taxon>
        <taxon>Actinomycetes</taxon>
        <taxon>Pseudonocardiales</taxon>
        <taxon>Pseudonocardiaceae</taxon>
        <taxon>Umezawaea</taxon>
    </lineage>
</organism>
<proteinExistence type="predicted"/>
<keyword evidence="1" id="KW-0472">Membrane</keyword>